<dbReference type="Gene3D" id="3.40.50.1470">
    <property type="entry name" value="Peptidyl-tRNA hydrolase"/>
    <property type="match status" value="1"/>
</dbReference>
<dbReference type="GO" id="GO:0006515">
    <property type="term" value="P:protein quality control for misfolded or incompletely synthesized proteins"/>
    <property type="evidence" value="ECO:0007669"/>
    <property type="project" value="UniProtKB-UniRule"/>
</dbReference>
<dbReference type="InterPro" id="IPR001328">
    <property type="entry name" value="Pept_tRNA_hydro"/>
</dbReference>
<comment type="catalytic activity">
    <reaction evidence="7 8">
        <text>an N-acyl-L-alpha-aminoacyl-tRNA + H2O = an N-acyl-L-amino acid + a tRNA + H(+)</text>
        <dbReference type="Rhea" id="RHEA:54448"/>
        <dbReference type="Rhea" id="RHEA-COMP:10123"/>
        <dbReference type="Rhea" id="RHEA-COMP:13883"/>
        <dbReference type="ChEBI" id="CHEBI:15377"/>
        <dbReference type="ChEBI" id="CHEBI:15378"/>
        <dbReference type="ChEBI" id="CHEBI:59874"/>
        <dbReference type="ChEBI" id="CHEBI:78442"/>
        <dbReference type="ChEBI" id="CHEBI:138191"/>
        <dbReference type="EC" id="3.1.1.29"/>
    </reaction>
</comment>
<dbReference type="GO" id="GO:0004045">
    <property type="term" value="F:peptidyl-tRNA hydrolase activity"/>
    <property type="evidence" value="ECO:0007669"/>
    <property type="project" value="UniProtKB-UniRule"/>
</dbReference>
<feature type="active site" description="Proton acceptor" evidence="7">
    <location>
        <position position="19"/>
    </location>
</feature>
<dbReference type="InterPro" id="IPR018171">
    <property type="entry name" value="Pept_tRNA_hydro_CS"/>
</dbReference>
<dbReference type="PANTHER" id="PTHR17224:SF1">
    <property type="entry name" value="PEPTIDYL-TRNA HYDROLASE"/>
    <property type="match status" value="1"/>
</dbReference>
<dbReference type="GO" id="GO:0000049">
    <property type="term" value="F:tRNA binding"/>
    <property type="evidence" value="ECO:0007669"/>
    <property type="project" value="UniProtKB-UniRule"/>
</dbReference>
<comment type="subcellular location">
    <subcellularLocation>
        <location evidence="7">Cytoplasm</location>
    </subcellularLocation>
</comment>
<dbReference type="EC" id="3.1.1.29" evidence="1 7"/>
<comment type="caution">
    <text evidence="7">Lacks conserved residue(s) required for the propagation of feature annotation.</text>
</comment>
<evidence type="ECO:0000256" key="4">
    <source>
        <dbReference type="ARBA" id="ARBA00022884"/>
    </source>
</evidence>
<feature type="binding site" evidence="7">
    <location>
        <position position="64"/>
    </location>
    <ligand>
        <name>tRNA</name>
        <dbReference type="ChEBI" id="CHEBI:17843"/>
    </ligand>
</feature>
<organism evidence="10 11">
    <name type="scientific">Candidatus Gottesmanbacteria bacterium RIFCSPLOWO2_01_FULL_49_10</name>
    <dbReference type="NCBI Taxonomy" id="1798396"/>
    <lineage>
        <taxon>Bacteria</taxon>
        <taxon>Candidatus Gottesmaniibacteriota</taxon>
    </lineage>
</organism>
<keyword evidence="2 7" id="KW-0820">tRNA-binding</keyword>
<dbReference type="Pfam" id="PF01195">
    <property type="entry name" value="Pept_tRNA_hydro"/>
    <property type="match status" value="1"/>
</dbReference>
<dbReference type="CDD" id="cd00462">
    <property type="entry name" value="PTH"/>
    <property type="match status" value="1"/>
</dbReference>
<protein>
    <recommendedName>
        <fullName evidence="6 7">Peptidyl-tRNA hydrolase</fullName>
        <shortName evidence="7">Pth</shortName>
        <ecNumber evidence="1 7">3.1.1.29</ecNumber>
    </recommendedName>
</protein>
<dbReference type="GO" id="GO:0072344">
    <property type="term" value="P:rescue of stalled ribosome"/>
    <property type="evidence" value="ECO:0007669"/>
    <property type="project" value="UniProtKB-UniRule"/>
</dbReference>
<dbReference type="PANTHER" id="PTHR17224">
    <property type="entry name" value="PEPTIDYL-TRNA HYDROLASE"/>
    <property type="match status" value="1"/>
</dbReference>
<comment type="function">
    <text evidence="7">Catalyzes the release of premature peptidyl moieties from peptidyl-tRNA molecules trapped in stalled 50S ribosomal subunits, and thus maintains levels of free tRNAs and 50S ribosomes.</text>
</comment>
<feature type="site" description="Stabilizes the basic form of H active site to accept a proton" evidence="7">
    <location>
        <position position="91"/>
    </location>
</feature>
<evidence type="ECO:0000256" key="5">
    <source>
        <dbReference type="ARBA" id="ARBA00038063"/>
    </source>
</evidence>
<keyword evidence="7" id="KW-0963">Cytoplasm</keyword>
<evidence type="ECO:0000313" key="10">
    <source>
        <dbReference type="EMBL" id="OGG28798.1"/>
    </source>
</evidence>
<dbReference type="GO" id="GO:0005737">
    <property type="term" value="C:cytoplasm"/>
    <property type="evidence" value="ECO:0007669"/>
    <property type="project" value="UniProtKB-SubCell"/>
</dbReference>
<evidence type="ECO:0000256" key="6">
    <source>
        <dbReference type="ARBA" id="ARBA00050038"/>
    </source>
</evidence>
<evidence type="ECO:0000256" key="3">
    <source>
        <dbReference type="ARBA" id="ARBA00022801"/>
    </source>
</evidence>
<comment type="function">
    <text evidence="7">Hydrolyzes ribosome-free peptidyl-tRNAs (with 1 or more amino acids incorporated), which drop off the ribosome during protein synthesis, or as a result of ribosome stalling.</text>
</comment>
<comment type="caution">
    <text evidence="10">The sequence shown here is derived from an EMBL/GenBank/DDBJ whole genome shotgun (WGS) entry which is preliminary data.</text>
</comment>
<comment type="similarity">
    <text evidence="5 7 9">Belongs to the PTH family.</text>
</comment>
<dbReference type="AlphaFoldDB" id="A0A1F6AVZ8"/>
<dbReference type="EMBL" id="MFJZ01000071">
    <property type="protein sequence ID" value="OGG28798.1"/>
    <property type="molecule type" value="Genomic_DNA"/>
</dbReference>
<feature type="site" description="Discriminates between blocked and unblocked aminoacyl-tRNA" evidence="7">
    <location>
        <position position="9"/>
    </location>
</feature>
<evidence type="ECO:0000256" key="7">
    <source>
        <dbReference type="HAMAP-Rule" id="MF_00083"/>
    </source>
</evidence>
<dbReference type="InterPro" id="IPR036416">
    <property type="entry name" value="Pept_tRNA_hydro_sf"/>
</dbReference>
<dbReference type="STRING" id="1798396.A2973_02020"/>
<feature type="binding site" evidence="7">
    <location>
        <position position="14"/>
    </location>
    <ligand>
        <name>tRNA</name>
        <dbReference type="ChEBI" id="CHEBI:17843"/>
    </ligand>
</feature>
<feature type="binding site" evidence="7">
    <location>
        <position position="66"/>
    </location>
    <ligand>
        <name>tRNA</name>
        <dbReference type="ChEBI" id="CHEBI:17843"/>
    </ligand>
</feature>
<proteinExistence type="inferred from homology"/>
<dbReference type="FunFam" id="3.40.50.1470:FF:000001">
    <property type="entry name" value="Peptidyl-tRNA hydrolase"/>
    <property type="match status" value="1"/>
</dbReference>
<gene>
    <name evidence="7" type="primary">pth</name>
    <name evidence="10" type="ORF">A2973_02020</name>
</gene>
<sequence length="196" mass="21824">MTLIVGLGNPGDKFAQTRHNIGFMVVDKLARELGSVNLAWKEDDKHKALIARVGDVILAKPLTFMNNVGLSVAGLVAYYKVSAPEVWVIHDDIDLPIGKIRIRHKGGSAGHHGVDSIMKELKSDQFIRFRLGVGRGMESTRQTMDKNWHHRSVISFVLSRFTQSEAGNLKHLIKNSTEAVRIALTEGIDKAMNRFN</sequence>
<keyword evidence="4 7" id="KW-0694">RNA-binding</keyword>
<dbReference type="SUPFAM" id="SSF53178">
    <property type="entry name" value="Peptidyl-tRNA hydrolase-like"/>
    <property type="match status" value="1"/>
</dbReference>
<dbReference type="PROSITE" id="PS01195">
    <property type="entry name" value="PEPT_TRNA_HYDROL_1"/>
    <property type="match status" value="1"/>
</dbReference>
<evidence type="ECO:0000256" key="8">
    <source>
        <dbReference type="RuleBase" id="RU000673"/>
    </source>
</evidence>
<name>A0A1F6AVZ8_9BACT</name>
<accession>A0A1F6AVZ8</accession>
<evidence type="ECO:0000313" key="11">
    <source>
        <dbReference type="Proteomes" id="UP000176409"/>
    </source>
</evidence>
<dbReference type="HAMAP" id="MF_00083">
    <property type="entry name" value="Pept_tRNA_hydro_bact"/>
    <property type="match status" value="1"/>
</dbReference>
<reference evidence="10 11" key="1">
    <citation type="journal article" date="2016" name="Nat. Commun.">
        <title>Thousands of microbial genomes shed light on interconnected biogeochemical processes in an aquifer system.</title>
        <authorList>
            <person name="Anantharaman K."/>
            <person name="Brown C.T."/>
            <person name="Hug L.A."/>
            <person name="Sharon I."/>
            <person name="Castelle C.J."/>
            <person name="Probst A.J."/>
            <person name="Thomas B.C."/>
            <person name="Singh A."/>
            <person name="Wilkins M.J."/>
            <person name="Karaoz U."/>
            <person name="Brodie E.L."/>
            <person name="Williams K.H."/>
            <person name="Hubbard S.S."/>
            <person name="Banfield J.F."/>
        </authorList>
    </citation>
    <scope>NUCLEOTIDE SEQUENCE [LARGE SCALE GENOMIC DNA]</scope>
</reference>
<dbReference type="NCBIfam" id="TIGR00447">
    <property type="entry name" value="pth"/>
    <property type="match status" value="1"/>
</dbReference>
<evidence type="ECO:0000256" key="9">
    <source>
        <dbReference type="RuleBase" id="RU004320"/>
    </source>
</evidence>
<comment type="subunit">
    <text evidence="7">Monomer.</text>
</comment>
<dbReference type="Proteomes" id="UP000176409">
    <property type="component" value="Unassembled WGS sequence"/>
</dbReference>
<keyword evidence="3 7" id="KW-0378">Hydrolase</keyword>
<evidence type="ECO:0000256" key="2">
    <source>
        <dbReference type="ARBA" id="ARBA00022555"/>
    </source>
</evidence>
<evidence type="ECO:0000256" key="1">
    <source>
        <dbReference type="ARBA" id="ARBA00013260"/>
    </source>
</evidence>